<protein>
    <recommendedName>
        <fullName evidence="7">RDD domain-containing protein</fullName>
    </recommendedName>
</protein>
<dbReference type="HOGENOM" id="CLU_053152_4_2_4"/>
<dbReference type="STRING" id="983917.RGE_28110"/>
<name>I0HT13_RUBGI</name>
<feature type="transmembrane region" description="Helical" evidence="6">
    <location>
        <begin position="20"/>
        <end position="43"/>
    </location>
</feature>
<dbReference type="PATRIC" id="fig|983917.3.peg.2741"/>
<dbReference type="InterPro" id="IPR051791">
    <property type="entry name" value="Pra-immunoreactive"/>
</dbReference>
<comment type="subcellular location">
    <subcellularLocation>
        <location evidence="1">Cell membrane</location>
        <topology evidence="1">Multi-pass membrane protein</topology>
    </subcellularLocation>
</comment>
<dbReference type="PANTHER" id="PTHR36115:SF10">
    <property type="entry name" value="RDD DOMAIN-CONTAINING PROTEIN"/>
    <property type="match status" value="1"/>
</dbReference>
<dbReference type="PANTHER" id="PTHR36115">
    <property type="entry name" value="PROLINE-RICH ANTIGEN HOMOLOG-RELATED"/>
    <property type="match status" value="1"/>
</dbReference>
<dbReference type="eggNOG" id="COG1714">
    <property type="taxonomic scope" value="Bacteria"/>
</dbReference>
<dbReference type="Proteomes" id="UP000007883">
    <property type="component" value="Chromosome"/>
</dbReference>
<evidence type="ECO:0000256" key="6">
    <source>
        <dbReference type="SAM" id="Phobius"/>
    </source>
</evidence>
<organism evidence="8 9">
    <name type="scientific">Rubrivivax gelatinosus (strain NBRC 100245 / IL144)</name>
    <dbReference type="NCBI Taxonomy" id="983917"/>
    <lineage>
        <taxon>Bacteria</taxon>
        <taxon>Pseudomonadati</taxon>
        <taxon>Pseudomonadota</taxon>
        <taxon>Betaproteobacteria</taxon>
        <taxon>Burkholderiales</taxon>
        <taxon>Sphaerotilaceae</taxon>
        <taxon>Rubrivivax</taxon>
    </lineage>
</organism>
<evidence type="ECO:0000256" key="3">
    <source>
        <dbReference type="ARBA" id="ARBA00022692"/>
    </source>
</evidence>
<feature type="transmembrane region" description="Helical" evidence="6">
    <location>
        <begin position="55"/>
        <end position="73"/>
    </location>
</feature>
<keyword evidence="9" id="KW-1185">Reference proteome</keyword>
<dbReference type="GO" id="GO:0005886">
    <property type="term" value="C:plasma membrane"/>
    <property type="evidence" value="ECO:0007669"/>
    <property type="project" value="UniProtKB-SubCell"/>
</dbReference>
<evidence type="ECO:0000256" key="1">
    <source>
        <dbReference type="ARBA" id="ARBA00004651"/>
    </source>
</evidence>
<dbReference type="InterPro" id="IPR010432">
    <property type="entry name" value="RDD"/>
</dbReference>
<evidence type="ECO:0000259" key="7">
    <source>
        <dbReference type="Pfam" id="PF06271"/>
    </source>
</evidence>
<evidence type="ECO:0000256" key="4">
    <source>
        <dbReference type="ARBA" id="ARBA00022989"/>
    </source>
</evidence>
<evidence type="ECO:0000313" key="8">
    <source>
        <dbReference type="EMBL" id="BAL96150.1"/>
    </source>
</evidence>
<proteinExistence type="predicted"/>
<feature type="transmembrane region" description="Helical" evidence="6">
    <location>
        <begin position="102"/>
        <end position="123"/>
    </location>
</feature>
<gene>
    <name evidence="8" type="ordered locus">RGE_28110</name>
</gene>
<sequence length="173" mass="19687">MIVLPPAEGEHPTPALIRRLACFVYEGILLFGVVMAAGLVYSLATNQRSAHQGQFGLQVFLFFVFGLYFVWFWSRTGQTLAMQTWQIRLVQRDGQPVSVARALGRYLVCWIWFLPWLAIAHFAGLQGNGQVFGLLMLGVVLWAVLSRLHPDRQFWHDALCGTRLIAWRSKPKD</sequence>
<keyword evidence="5 6" id="KW-0472">Membrane</keyword>
<evidence type="ECO:0000256" key="5">
    <source>
        <dbReference type="ARBA" id="ARBA00023136"/>
    </source>
</evidence>
<keyword evidence="2" id="KW-1003">Cell membrane</keyword>
<dbReference type="RefSeq" id="WP_014429011.1">
    <property type="nucleotide sequence ID" value="NC_017075.1"/>
</dbReference>
<keyword evidence="3 6" id="KW-0812">Transmembrane</keyword>
<evidence type="ECO:0000313" key="9">
    <source>
        <dbReference type="Proteomes" id="UP000007883"/>
    </source>
</evidence>
<reference evidence="8 9" key="1">
    <citation type="journal article" date="2012" name="J. Bacteriol.">
        <title>Complete genome sequence of phototrophic betaproteobacterium Rubrivivax gelatinosus IL144.</title>
        <authorList>
            <person name="Nagashima S."/>
            <person name="Kamimura A."/>
            <person name="Shimizu T."/>
            <person name="Nakamura-isaki S."/>
            <person name="Aono E."/>
            <person name="Sakamoto K."/>
            <person name="Ichikawa N."/>
            <person name="Nakazawa H."/>
            <person name="Sekine M."/>
            <person name="Yamazaki S."/>
            <person name="Fujita N."/>
            <person name="Shimada K."/>
            <person name="Hanada S."/>
            <person name="Nagashima K.V.P."/>
        </authorList>
    </citation>
    <scope>NUCLEOTIDE SEQUENCE [LARGE SCALE GENOMIC DNA]</scope>
    <source>
        <strain evidence="9">NBRC 100245 / IL144</strain>
    </source>
</reference>
<evidence type="ECO:0000256" key="2">
    <source>
        <dbReference type="ARBA" id="ARBA00022475"/>
    </source>
</evidence>
<dbReference type="Pfam" id="PF06271">
    <property type="entry name" value="RDD"/>
    <property type="match status" value="1"/>
</dbReference>
<feature type="domain" description="RDD" evidence="7">
    <location>
        <begin position="14"/>
        <end position="160"/>
    </location>
</feature>
<accession>I0HT13</accession>
<dbReference type="AlphaFoldDB" id="I0HT13"/>
<keyword evidence="4 6" id="KW-1133">Transmembrane helix</keyword>
<dbReference type="EMBL" id="AP012320">
    <property type="protein sequence ID" value="BAL96150.1"/>
    <property type="molecule type" value="Genomic_DNA"/>
</dbReference>
<feature type="transmembrane region" description="Helical" evidence="6">
    <location>
        <begin position="129"/>
        <end position="145"/>
    </location>
</feature>
<dbReference type="KEGG" id="rge:RGE_28110"/>